<keyword evidence="8" id="KW-0902">Two-component regulatory system</keyword>
<evidence type="ECO:0000256" key="5">
    <source>
        <dbReference type="ARBA" id="ARBA00022741"/>
    </source>
</evidence>
<evidence type="ECO:0000256" key="2">
    <source>
        <dbReference type="ARBA" id="ARBA00012438"/>
    </source>
</evidence>
<feature type="transmembrane region" description="Helical" evidence="9">
    <location>
        <begin position="12"/>
        <end position="29"/>
    </location>
</feature>
<evidence type="ECO:0000256" key="6">
    <source>
        <dbReference type="ARBA" id="ARBA00022777"/>
    </source>
</evidence>
<evidence type="ECO:0000256" key="3">
    <source>
        <dbReference type="ARBA" id="ARBA00022553"/>
    </source>
</evidence>
<keyword evidence="9" id="KW-0812">Transmembrane</keyword>
<evidence type="ECO:0000256" key="1">
    <source>
        <dbReference type="ARBA" id="ARBA00000085"/>
    </source>
</evidence>
<keyword evidence="6 13" id="KW-0418">Kinase</keyword>
<name>A0ABQ5QPS7_9ACTN</name>
<dbReference type="PANTHER" id="PTHR24421">
    <property type="entry name" value="NITRATE/NITRITE SENSOR PROTEIN NARX-RELATED"/>
    <property type="match status" value="1"/>
</dbReference>
<keyword evidence="9" id="KW-0472">Membrane</keyword>
<accession>A0ABQ5QPS7</accession>
<comment type="catalytic activity">
    <reaction evidence="1">
        <text>ATP + protein L-histidine = ADP + protein N-phospho-L-histidine.</text>
        <dbReference type="EC" id="2.7.13.3"/>
    </reaction>
</comment>
<feature type="domain" description="Signal transduction histidine kinase subgroup 3 dimerisation and phosphoacceptor" evidence="11">
    <location>
        <begin position="169"/>
        <end position="234"/>
    </location>
</feature>
<keyword evidence="5" id="KW-0547">Nucleotide-binding</keyword>
<evidence type="ECO:0000256" key="7">
    <source>
        <dbReference type="ARBA" id="ARBA00022840"/>
    </source>
</evidence>
<dbReference type="InterPro" id="IPR055558">
    <property type="entry name" value="DUF7134"/>
</dbReference>
<feature type="transmembrane region" description="Helical" evidence="9">
    <location>
        <begin position="130"/>
        <end position="148"/>
    </location>
</feature>
<keyword evidence="4" id="KW-0808">Transferase</keyword>
<evidence type="ECO:0000259" key="11">
    <source>
        <dbReference type="Pfam" id="PF07730"/>
    </source>
</evidence>
<dbReference type="CDD" id="cd16917">
    <property type="entry name" value="HATPase_UhpB-NarQ-NarX-like"/>
    <property type="match status" value="1"/>
</dbReference>
<evidence type="ECO:0000259" key="12">
    <source>
        <dbReference type="Pfam" id="PF23539"/>
    </source>
</evidence>
<comment type="caution">
    <text evidence="13">The sequence shown here is derived from an EMBL/GenBank/DDBJ whole genome shotgun (WGS) entry which is preliminary data.</text>
</comment>
<evidence type="ECO:0000313" key="13">
    <source>
        <dbReference type="EMBL" id="GLH95310.1"/>
    </source>
</evidence>
<keyword evidence="9" id="KW-1133">Transmembrane helix</keyword>
<feature type="transmembrane region" description="Helical" evidence="9">
    <location>
        <begin position="82"/>
        <end position="98"/>
    </location>
</feature>
<feature type="domain" description="Histidine kinase/HSP90-like ATPase" evidence="10">
    <location>
        <begin position="273"/>
        <end position="365"/>
    </location>
</feature>
<dbReference type="Gene3D" id="1.20.5.1930">
    <property type="match status" value="1"/>
</dbReference>
<evidence type="ECO:0000256" key="9">
    <source>
        <dbReference type="SAM" id="Phobius"/>
    </source>
</evidence>
<proteinExistence type="predicted"/>
<dbReference type="Pfam" id="PF23539">
    <property type="entry name" value="DUF7134"/>
    <property type="match status" value="1"/>
</dbReference>
<dbReference type="Gene3D" id="3.30.565.10">
    <property type="entry name" value="Histidine kinase-like ATPase, C-terminal domain"/>
    <property type="match status" value="1"/>
</dbReference>
<dbReference type="RefSeq" id="WP_281892293.1">
    <property type="nucleotide sequence ID" value="NZ_BSDI01000002.1"/>
</dbReference>
<reference evidence="13" key="1">
    <citation type="submission" date="2022-12" db="EMBL/GenBank/DDBJ databases">
        <title>New Phytohabitans aurantiacus sp. RD004123 nov., an actinomycete isolated from soil.</title>
        <authorList>
            <person name="Triningsih D.W."/>
            <person name="Harunari E."/>
            <person name="Igarashi Y."/>
        </authorList>
    </citation>
    <scope>NUCLEOTIDE SEQUENCE</scope>
    <source>
        <strain evidence="13">RD004123</strain>
    </source>
</reference>
<evidence type="ECO:0000256" key="4">
    <source>
        <dbReference type="ARBA" id="ARBA00022679"/>
    </source>
</evidence>
<dbReference type="EMBL" id="BSDI01000002">
    <property type="protein sequence ID" value="GLH95310.1"/>
    <property type="molecule type" value="Genomic_DNA"/>
</dbReference>
<sequence length="368" mass="39626">MHRLNLWLRGHPWVGDAALVLVMFLSWSLQTGDGWGPPWEQALVLGGLVSPLLWRRSHPLPAVAMMLVAAMALYVFEPWAHQLPIAVCSLNVMVYTLVVQGRPRAAAVVAALTATFYIACTVSWFSDKQWIPAIGGYLVTIALAWAIGEFMRARRAYDAEKEGRAVAEERNRIARELHDVLAHSVSVMVVNAEGAALMRHSDPAVVDRTLRVISETGRSALGELRRLVEVLQEGSPRSPQPTAADLRDLTERIGADLAVTGDAEGLPASAALQTYRIVQEALTNVVKHAPAGAATRVHVDFGGPARDRWVRIEVTNSGGPARPAALPGSGRGLTGMRERVALFDGTFDAGPTSDGGYRVAATLQVDAA</sequence>
<dbReference type="GO" id="GO:0016301">
    <property type="term" value="F:kinase activity"/>
    <property type="evidence" value="ECO:0007669"/>
    <property type="project" value="UniProtKB-KW"/>
</dbReference>
<feature type="transmembrane region" description="Helical" evidence="9">
    <location>
        <begin position="105"/>
        <end position="124"/>
    </location>
</feature>
<dbReference type="PANTHER" id="PTHR24421:SF10">
    <property type="entry name" value="NITRATE_NITRITE SENSOR PROTEIN NARQ"/>
    <property type="match status" value="1"/>
</dbReference>
<evidence type="ECO:0000256" key="8">
    <source>
        <dbReference type="ARBA" id="ARBA00023012"/>
    </source>
</evidence>
<dbReference type="Pfam" id="PF07730">
    <property type="entry name" value="HisKA_3"/>
    <property type="match status" value="1"/>
</dbReference>
<keyword evidence="7" id="KW-0067">ATP-binding</keyword>
<keyword evidence="14" id="KW-1185">Reference proteome</keyword>
<gene>
    <name evidence="13" type="ORF">Pa4123_05820</name>
</gene>
<dbReference type="InterPro" id="IPR003594">
    <property type="entry name" value="HATPase_dom"/>
</dbReference>
<feature type="domain" description="DUF7134" evidence="12">
    <location>
        <begin position="5"/>
        <end position="155"/>
    </location>
</feature>
<dbReference type="InterPro" id="IPR036890">
    <property type="entry name" value="HATPase_C_sf"/>
</dbReference>
<keyword evidence="3" id="KW-0597">Phosphoprotein</keyword>
<evidence type="ECO:0000313" key="14">
    <source>
        <dbReference type="Proteomes" id="UP001144280"/>
    </source>
</evidence>
<dbReference type="InterPro" id="IPR050482">
    <property type="entry name" value="Sensor_HK_TwoCompSys"/>
</dbReference>
<dbReference type="Proteomes" id="UP001144280">
    <property type="component" value="Unassembled WGS sequence"/>
</dbReference>
<organism evidence="13 14">
    <name type="scientific">Phytohabitans aurantiacus</name>
    <dbReference type="NCBI Taxonomy" id="3016789"/>
    <lineage>
        <taxon>Bacteria</taxon>
        <taxon>Bacillati</taxon>
        <taxon>Actinomycetota</taxon>
        <taxon>Actinomycetes</taxon>
        <taxon>Micromonosporales</taxon>
        <taxon>Micromonosporaceae</taxon>
    </lineage>
</organism>
<protein>
    <recommendedName>
        <fullName evidence="2">histidine kinase</fullName>
        <ecNumber evidence="2">2.7.13.3</ecNumber>
    </recommendedName>
</protein>
<dbReference type="SUPFAM" id="SSF55874">
    <property type="entry name" value="ATPase domain of HSP90 chaperone/DNA topoisomerase II/histidine kinase"/>
    <property type="match status" value="1"/>
</dbReference>
<dbReference type="EC" id="2.7.13.3" evidence="2"/>
<dbReference type="InterPro" id="IPR011712">
    <property type="entry name" value="Sig_transdc_His_kin_sub3_dim/P"/>
</dbReference>
<evidence type="ECO:0000259" key="10">
    <source>
        <dbReference type="Pfam" id="PF02518"/>
    </source>
</evidence>
<dbReference type="Pfam" id="PF02518">
    <property type="entry name" value="HATPase_c"/>
    <property type="match status" value="1"/>
</dbReference>